<organism evidence="2 3">
    <name type="scientific">Armillaria luteobubalina</name>
    <dbReference type="NCBI Taxonomy" id="153913"/>
    <lineage>
        <taxon>Eukaryota</taxon>
        <taxon>Fungi</taxon>
        <taxon>Dikarya</taxon>
        <taxon>Basidiomycota</taxon>
        <taxon>Agaricomycotina</taxon>
        <taxon>Agaricomycetes</taxon>
        <taxon>Agaricomycetidae</taxon>
        <taxon>Agaricales</taxon>
        <taxon>Marasmiineae</taxon>
        <taxon>Physalacriaceae</taxon>
        <taxon>Armillaria</taxon>
    </lineage>
</organism>
<comment type="caution">
    <text evidence="2">The sequence shown here is derived from an EMBL/GenBank/DDBJ whole genome shotgun (WGS) entry which is preliminary data.</text>
</comment>
<gene>
    <name evidence="2" type="ORF">EDD18DRAFT_225258</name>
</gene>
<evidence type="ECO:0008006" key="4">
    <source>
        <dbReference type="Google" id="ProtNLM"/>
    </source>
</evidence>
<dbReference type="Proteomes" id="UP001175228">
    <property type="component" value="Unassembled WGS sequence"/>
</dbReference>
<protein>
    <recommendedName>
        <fullName evidence="4">Secreted protein</fullName>
    </recommendedName>
</protein>
<feature type="signal peptide" evidence="1">
    <location>
        <begin position="1"/>
        <end position="20"/>
    </location>
</feature>
<keyword evidence="3" id="KW-1185">Reference proteome</keyword>
<accession>A0AA39Q471</accession>
<evidence type="ECO:0000313" key="2">
    <source>
        <dbReference type="EMBL" id="KAK0495947.1"/>
    </source>
</evidence>
<name>A0AA39Q471_9AGAR</name>
<evidence type="ECO:0000256" key="1">
    <source>
        <dbReference type="SAM" id="SignalP"/>
    </source>
</evidence>
<proteinExistence type="predicted"/>
<evidence type="ECO:0000313" key="3">
    <source>
        <dbReference type="Proteomes" id="UP001175228"/>
    </source>
</evidence>
<sequence length="133" mass="14611">MQPSWRHIFWIGFPLSLITAEIGRTGVHSWRSFFLLREGLPFLCFGRGTSLHRFLGSLGLVVGRLHHWVTAISLGGACAQAGYARTIYACWHDRLPGSILAPNAEGSLKSAEVPVALVKLVLNPSSTERCNNL</sequence>
<dbReference type="AlphaFoldDB" id="A0AA39Q471"/>
<dbReference type="EMBL" id="JAUEPU010000016">
    <property type="protein sequence ID" value="KAK0495947.1"/>
    <property type="molecule type" value="Genomic_DNA"/>
</dbReference>
<reference evidence="2" key="1">
    <citation type="submission" date="2023-06" db="EMBL/GenBank/DDBJ databases">
        <authorList>
            <consortium name="Lawrence Berkeley National Laboratory"/>
            <person name="Ahrendt S."/>
            <person name="Sahu N."/>
            <person name="Indic B."/>
            <person name="Wong-Bajracharya J."/>
            <person name="Merenyi Z."/>
            <person name="Ke H.-M."/>
            <person name="Monk M."/>
            <person name="Kocsube S."/>
            <person name="Drula E."/>
            <person name="Lipzen A."/>
            <person name="Balint B."/>
            <person name="Henrissat B."/>
            <person name="Andreopoulos B."/>
            <person name="Martin F.M."/>
            <person name="Harder C.B."/>
            <person name="Rigling D."/>
            <person name="Ford K.L."/>
            <person name="Foster G.D."/>
            <person name="Pangilinan J."/>
            <person name="Papanicolaou A."/>
            <person name="Barry K."/>
            <person name="LaButti K."/>
            <person name="Viragh M."/>
            <person name="Koriabine M."/>
            <person name="Yan M."/>
            <person name="Riley R."/>
            <person name="Champramary S."/>
            <person name="Plett K.L."/>
            <person name="Tsai I.J."/>
            <person name="Slot J."/>
            <person name="Sipos G."/>
            <person name="Plett J."/>
            <person name="Nagy L.G."/>
            <person name="Grigoriev I.V."/>
        </authorList>
    </citation>
    <scope>NUCLEOTIDE SEQUENCE</scope>
    <source>
        <strain evidence="2">HWK02</strain>
    </source>
</reference>
<feature type="chain" id="PRO_5041339908" description="Secreted protein" evidence="1">
    <location>
        <begin position="21"/>
        <end position="133"/>
    </location>
</feature>
<keyword evidence="1" id="KW-0732">Signal</keyword>